<evidence type="ECO:0000313" key="1">
    <source>
        <dbReference type="EMBL" id="GJG57716.1"/>
    </source>
</evidence>
<dbReference type="EMBL" id="BPUB01000001">
    <property type="protein sequence ID" value="GJG57716.1"/>
    <property type="molecule type" value="Genomic_DNA"/>
</dbReference>
<protein>
    <submittedName>
        <fullName evidence="1">Uncharacterized protein</fullName>
    </submittedName>
</protein>
<gene>
    <name evidence="1" type="ORF">PRLR5076_05670</name>
</gene>
<sequence length="149" mass="17512">MNEQLKGLYQQHWDKTRDEIVIGKDSAFPFMISVSKRYENATKKVMFCGQETNCWNGKETHNYDPELVKRSTVGTITKCYNDFVNKEKRMGYNSPFWNFINRLATQNANKGFIVNNIVKIGKKRRKGYNRVIDEEAHKYFPVFNPSLTL</sequence>
<dbReference type="AlphaFoldDB" id="A0A9R1C805"/>
<dbReference type="Proteomes" id="UP000825483">
    <property type="component" value="Unassembled WGS sequence"/>
</dbReference>
<name>A0A9R1C805_9BACT</name>
<dbReference type="RefSeq" id="WP_223929972.1">
    <property type="nucleotide sequence ID" value="NZ_BPTU01000004.1"/>
</dbReference>
<reference evidence="1" key="1">
    <citation type="journal article" date="2022" name="Int. J. Syst. Evol. Microbiol.">
        <title>Prevotella lacticifex sp. nov., isolated from the rumen of cows.</title>
        <authorList>
            <person name="Shinkai T."/>
            <person name="Ikeyama N."/>
            <person name="Kumagai M."/>
            <person name="Ohmori H."/>
            <person name="Sakamoto M."/>
            <person name="Ohkuma M."/>
            <person name="Mitsumori M."/>
        </authorList>
    </citation>
    <scope>NUCLEOTIDE SEQUENCE</scope>
    <source>
        <strain evidence="1">R5076</strain>
    </source>
</reference>
<accession>A0A9R1C805</accession>
<organism evidence="1 2">
    <name type="scientific">Prevotella lacticifex</name>
    <dbReference type="NCBI Taxonomy" id="2854755"/>
    <lineage>
        <taxon>Bacteria</taxon>
        <taxon>Pseudomonadati</taxon>
        <taxon>Bacteroidota</taxon>
        <taxon>Bacteroidia</taxon>
        <taxon>Bacteroidales</taxon>
        <taxon>Prevotellaceae</taxon>
        <taxon>Prevotella</taxon>
    </lineage>
</organism>
<dbReference type="GeneID" id="72468616"/>
<comment type="caution">
    <text evidence="1">The sequence shown here is derived from an EMBL/GenBank/DDBJ whole genome shotgun (WGS) entry which is preliminary data.</text>
</comment>
<evidence type="ECO:0000313" key="2">
    <source>
        <dbReference type="Proteomes" id="UP000825483"/>
    </source>
</evidence>
<keyword evidence="2" id="KW-1185">Reference proteome</keyword>
<proteinExistence type="predicted"/>